<feature type="non-terminal residue" evidence="2">
    <location>
        <position position="108"/>
    </location>
</feature>
<evidence type="ECO:0000256" key="1">
    <source>
        <dbReference type="SAM" id="MobiDB-lite"/>
    </source>
</evidence>
<dbReference type="Gene3D" id="3.30.1330.40">
    <property type="entry name" value="RutC-like"/>
    <property type="match status" value="1"/>
</dbReference>
<reference evidence="2" key="1">
    <citation type="submission" date="2015-10" db="EMBL/GenBank/DDBJ databases">
        <authorList>
            <person name="Regsiter A."/>
            <person name="william w."/>
        </authorList>
    </citation>
    <scope>NUCLEOTIDE SEQUENCE</scope>
    <source>
        <strain evidence="2">Montdore</strain>
    </source>
</reference>
<evidence type="ECO:0000313" key="3">
    <source>
        <dbReference type="Proteomes" id="UP001412239"/>
    </source>
</evidence>
<dbReference type="SUPFAM" id="SSF55298">
    <property type="entry name" value="YjgF-like"/>
    <property type="match status" value="1"/>
</dbReference>
<sequence length="108" mass="11799">MTGLNARGKASGWNPKTGELAKTMEEQIEKAFQNIELNLKDSGGAGWSQVYKIRSYHVDLSPESLGATVATIRKWCPNHAPVWTCMGVAALGEEGMLIEIEVEAQVPR</sequence>
<dbReference type="GO" id="GO:0005829">
    <property type="term" value="C:cytosol"/>
    <property type="evidence" value="ECO:0007669"/>
    <property type="project" value="TreeGrafter"/>
</dbReference>
<dbReference type="Pfam" id="PF01042">
    <property type="entry name" value="Ribonuc_L-PSP"/>
    <property type="match status" value="1"/>
</dbReference>
<organism evidence="2 3">
    <name type="scientific">Tuber aestivum</name>
    <name type="common">summer truffle</name>
    <dbReference type="NCBI Taxonomy" id="59557"/>
    <lineage>
        <taxon>Eukaryota</taxon>
        <taxon>Fungi</taxon>
        <taxon>Dikarya</taxon>
        <taxon>Ascomycota</taxon>
        <taxon>Pezizomycotina</taxon>
        <taxon>Pezizomycetes</taxon>
        <taxon>Pezizales</taxon>
        <taxon>Tuberaceae</taxon>
        <taxon>Tuber</taxon>
    </lineage>
</organism>
<dbReference type="PANTHER" id="PTHR11803">
    <property type="entry name" value="2-IMINOBUTANOATE/2-IMINOPROPANOATE DEAMINASE RIDA"/>
    <property type="match status" value="1"/>
</dbReference>
<dbReference type="Proteomes" id="UP001412239">
    <property type="component" value="Unassembled WGS sequence"/>
</dbReference>
<dbReference type="EMBL" id="LN891061">
    <property type="protein sequence ID" value="CUS10009.1"/>
    <property type="molecule type" value="Genomic_DNA"/>
</dbReference>
<protein>
    <submittedName>
        <fullName evidence="2">Uncharacterized protein</fullName>
    </submittedName>
</protein>
<dbReference type="PANTHER" id="PTHR11803:SF39">
    <property type="entry name" value="2-IMINOBUTANOATE_2-IMINOPROPANOATE DEAMINASE"/>
    <property type="match status" value="1"/>
</dbReference>
<keyword evidence="3" id="KW-1185">Reference proteome</keyword>
<gene>
    <name evidence="2" type="ORF">GSTUAT00005939001</name>
</gene>
<dbReference type="GO" id="GO:0005739">
    <property type="term" value="C:mitochondrion"/>
    <property type="evidence" value="ECO:0007669"/>
    <property type="project" value="TreeGrafter"/>
</dbReference>
<dbReference type="GO" id="GO:0019239">
    <property type="term" value="F:deaminase activity"/>
    <property type="evidence" value="ECO:0007669"/>
    <property type="project" value="TreeGrafter"/>
</dbReference>
<dbReference type="AlphaFoldDB" id="A0A292PR24"/>
<dbReference type="InterPro" id="IPR006175">
    <property type="entry name" value="YjgF/YER057c/UK114"/>
</dbReference>
<name>A0A292PR24_9PEZI</name>
<feature type="region of interest" description="Disordered" evidence="1">
    <location>
        <begin position="1"/>
        <end position="20"/>
    </location>
</feature>
<accession>A0A292PR24</accession>
<proteinExistence type="predicted"/>
<dbReference type="InterPro" id="IPR035959">
    <property type="entry name" value="RutC-like_sf"/>
</dbReference>
<evidence type="ECO:0000313" key="2">
    <source>
        <dbReference type="EMBL" id="CUS10009.1"/>
    </source>
</evidence>